<organism evidence="1 2">
    <name type="scientific">Ramularia collo-cygni</name>
    <dbReference type="NCBI Taxonomy" id="112498"/>
    <lineage>
        <taxon>Eukaryota</taxon>
        <taxon>Fungi</taxon>
        <taxon>Dikarya</taxon>
        <taxon>Ascomycota</taxon>
        <taxon>Pezizomycotina</taxon>
        <taxon>Dothideomycetes</taxon>
        <taxon>Dothideomycetidae</taxon>
        <taxon>Mycosphaerellales</taxon>
        <taxon>Mycosphaerellaceae</taxon>
        <taxon>Ramularia</taxon>
    </lineage>
</organism>
<dbReference type="Proteomes" id="UP000225277">
    <property type="component" value="Unassembled WGS sequence"/>
</dbReference>
<dbReference type="NCBIfam" id="TIGR00730">
    <property type="entry name" value="Rossman fold protein, TIGR00730 family"/>
    <property type="match status" value="1"/>
</dbReference>
<proteinExistence type="predicted"/>
<dbReference type="STRING" id="112498.A0A2D3V3H3"/>
<protein>
    <submittedName>
        <fullName evidence="1">Related to Rossmann fold nucleotide-binding protein</fullName>
    </submittedName>
</protein>
<dbReference type="FunFam" id="3.40.50.450:FF:000018">
    <property type="entry name" value="Lysine decarboxylase-like protein"/>
    <property type="match status" value="1"/>
</dbReference>
<dbReference type="PANTHER" id="PTHR31223:SF70">
    <property type="entry name" value="LOG FAMILY PROTEIN YJL055W"/>
    <property type="match status" value="1"/>
</dbReference>
<evidence type="ECO:0000313" key="1">
    <source>
        <dbReference type="EMBL" id="CZT20010.1"/>
    </source>
</evidence>
<keyword evidence="2" id="KW-1185">Reference proteome</keyword>
<dbReference type="OrthoDB" id="414463at2759"/>
<dbReference type="Pfam" id="PF03641">
    <property type="entry name" value="Lysine_decarbox"/>
    <property type="match status" value="1"/>
</dbReference>
<reference evidence="1 2" key="1">
    <citation type="submission" date="2016-03" db="EMBL/GenBank/DDBJ databases">
        <authorList>
            <person name="Ploux O."/>
        </authorList>
    </citation>
    <scope>NUCLEOTIDE SEQUENCE [LARGE SCALE GENOMIC DNA]</scope>
    <source>
        <strain evidence="1 2">URUG2</strain>
    </source>
</reference>
<dbReference type="InterPro" id="IPR005269">
    <property type="entry name" value="LOG"/>
</dbReference>
<dbReference type="GO" id="GO:0009691">
    <property type="term" value="P:cytokinin biosynthetic process"/>
    <property type="evidence" value="ECO:0007669"/>
    <property type="project" value="InterPro"/>
</dbReference>
<evidence type="ECO:0000313" key="2">
    <source>
        <dbReference type="Proteomes" id="UP000225277"/>
    </source>
</evidence>
<dbReference type="Gene3D" id="3.40.50.450">
    <property type="match status" value="1"/>
</dbReference>
<accession>A0A2D3V3H3</accession>
<dbReference type="RefSeq" id="XP_023626899.1">
    <property type="nucleotide sequence ID" value="XM_023771131.1"/>
</dbReference>
<dbReference type="PANTHER" id="PTHR31223">
    <property type="entry name" value="LOG FAMILY PROTEIN YJL055W"/>
    <property type="match status" value="1"/>
</dbReference>
<gene>
    <name evidence="1" type="ORF">RCC_05867</name>
</gene>
<dbReference type="GeneID" id="35601014"/>
<dbReference type="AlphaFoldDB" id="A0A2D3V3H3"/>
<dbReference type="SUPFAM" id="SSF102405">
    <property type="entry name" value="MCP/YpsA-like"/>
    <property type="match status" value="1"/>
</dbReference>
<dbReference type="InterPro" id="IPR031100">
    <property type="entry name" value="LOG_fam"/>
</dbReference>
<name>A0A2D3V3H3_9PEZI</name>
<dbReference type="GO" id="GO:0005829">
    <property type="term" value="C:cytosol"/>
    <property type="evidence" value="ECO:0007669"/>
    <property type="project" value="TreeGrafter"/>
</dbReference>
<dbReference type="GO" id="GO:0016799">
    <property type="term" value="F:hydrolase activity, hydrolyzing N-glycosyl compounds"/>
    <property type="evidence" value="ECO:0007669"/>
    <property type="project" value="TreeGrafter"/>
</dbReference>
<dbReference type="EMBL" id="FJUY01000008">
    <property type="protein sequence ID" value="CZT20010.1"/>
    <property type="molecule type" value="Genomic_DNA"/>
</dbReference>
<sequence>MSAIPGADQLIEAATQPTSKPPTVCVFCGASPGTSPAHLAAARELAHAFHARGIHLVYGGGTVGVMGEIAKTLVKLSGPDAVHGVIPEALLRYERGNVNSEAAKDPQQQQQAQAQADEDVTKHLIETKGLIDESIYGRITVVKDMHSRKQMMAQEVISSGPGGGFVALSGGYGTMEELMEVVTWNQLGIHARGIVLYNVEGYWDGILQWVKTAVGAGFVSESNRDIMVEARSGEEVVKCLKDYQNSEGRFKLKWEEQ</sequence>